<dbReference type="Pfam" id="PF13391">
    <property type="entry name" value="HNH_2"/>
    <property type="match status" value="1"/>
</dbReference>
<gene>
    <name evidence="2" type="ORF">RDB_LOCUS80656</name>
</gene>
<feature type="domain" description="HNH nuclease" evidence="1">
    <location>
        <begin position="7"/>
        <end position="106"/>
    </location>
</feature>
<sequence>MRDNYRCQLTGRFDTKSYRNRPATRKAAAANPTAGLGSTECHHIIPRFIGQQIDDLPRPDNTSTVWSIIETYGGISHTELIGQNIHELRNIMTLRADIRNSFDKLEIWLEPVEGADNVYNIGRFDPLICPELPTTVTFATDTGLPLPDPRYLALHAACAKVVLKSGAAESIDSILRDTEETKVLSQDGSSEGLLNALLYEHTHAWAKI</sequence>
<evidence type="ECO:0000313" key="3">
    <source>
        <dbReference type="Proteomes" id="UP000663850"/>
    </source>
</evidence>
<protein>
    <recommendedName>
        <fullName evidence="1">HNH nuclease domain-containing protein</fullName>
    </recommendedName>
</protein>
<organism evidence="2 3">
    <name type="scientific">Rhizoctonia solani</name>
    <dbReference type="NCBI Taxonomy" id="456999"/>
    <lineage>
        <taxon>Eukaryota</taxon>
        <taxon>Fungi</taxon>
        <taxon>Dikarya</taxon>
        <taxon>Basidiomycota</taxon>
        <taxon>Agaricomycotina</taxon>
        <taxon>Agaricomycetes</taxon>
        <taxon>Cantharellales</taxon>
        <taxon>Ceratobasidiaceae</taxon>
        <taxon>Rhizoctonia</taxon>
    </lineage>
</organism>
<evidence type="ECO:0000313" key="2">
    <source>
        <dbReference type="EMBL" id="CAE6487009.1"/>
    </source>
</evidence>
<dbReference type="EMBL" id="CAJMWZ010004234">
    <property type="protein sequence ID" value="CAE6487009.1"/>
    <property type="molecule type" value="Genomic_DNA"/>
</dbReference>
<comment type="caution">
    <text evidence="2">The sequence shown here is derived from an EMBL/GenBank/DDBJ whole genome shotgun (WGS) entry which is preliminary data.</text>
</comment>
<name>A0A8H3CME4_9AGAM</name>
<proteinExistence type="predicted"/>
<dbReference type="Proteomes" id="UP000663850">
    <property type="component" value="Unassembled WGS sequence"/>
</dbReference>
<reference evidence="2" key="1">
    <citation type="submission" date="2021-01" db="EMBL/GenBank/DDBJ databases">
        <authorList>
            <person name="Kaushik A."/>
        </authorList>
    </citation>
    <scope>NUCLEOTIDE SEQUENCE</scope>
    <source>
        <strain evidence="2">Type strain: AG8-Rh-89/</strain>
    </source>
</reference>
<evidence type="ECO:0000259" key="1">
    <source>
        <dbReference type="Pfam" id="PF13391"/>
    </source>
</evidence>
<accession>A0A8H3CME4</accession>
<dbReference type="AlphaFoldDB" id="A0A8H3CME4"/>
<dbReference type="InterPro" id="IPR003615">
    <property type="entry name" value="HNH_nuc"/>
</dbReference>